<sequence>MSTLWKCAPPEVWGLKRKEEHSSRSSAQVVSRRLSSGRESCVSLCVCKCKGVEECRKEGVGDSRETLSSGQKLFAIMPGWVRNRPATHWVPSPRGFWFLQPDFPGFDLGSCCLVTSEAHVRPLLQPVYQSAFLEGTDLFRKRMIGSG</sequence>
<dbReference type="Proteomes" id="UP000664940">
    <property type="component" value="Unassembled WGS sequence"/>
</dbReference>
<dbReference type="AlphaFoldDB" id="A0A833YG49"/>
<dbReference type="EMBL" id="JABVXQ010000015">
    <property type="protein sequence ID" value="KAF6075075.1"/>
    <property type="molecule type" value="Genomic_DNA"/>
</dbReference>
<evidence type="ECO:0000313" key="1">
    <source>
        <dbReference type="EMBL" id="KAF6075075.1"/>
    </source>
</evidence>
<name>A0A833YG49_9CHIR</name>
<reference evidence="1 2" key="1">
    <citation type="journal article" date="2020" name="Nature">
        <title>Six reference-quality genomes reveal evolution of bat adaptations.</title>
        <authorList>
            <person name="Jebb D."/>
            <person name="Huang Z."/>
            <person name="Pippel M."/>
            <person name="Hughes G.M."/>
            <person name="Lavrichenko K."/>
            <person name="Devanna P."/>
            <person name="Winkler S."/>
            <person name="Jermiin L.S."/>
            <person name="Skirmuntt E.C."/>
            <person name="Katzourakis A."/>
            <person name="Burkitt-Gray L."/>
            <person name="Ray D.A."/>
            <person name="Sullivan K.A.M."/>
            <person name="Roscito J.G."/>
            <person name="Kirilenko B.M."/>
            <person name="Davalos L.M."/>
            <person name="Corthals A.P."/>
            <person name="Power M.L."/>
            <person name="Jones G."/>
            <person name="Ransome R.D."/>
            <person name="Dechmann D.K.N."/>
            <person name="Locatelli A.G."/>
            <person name="Puechmaille S.J."/>
            <person name="Fedrigo O."/>
            <person name="Jarvis E.D."/>
            <person name="Hiller M."/>
            <person name="Vernes S.C."/>
            <person name="Myers E.W."/>
            <person name="Teeling E.C."/>
        </authorList>
    </citation>
    <scope>NUCLEOTIDE SEQUENCE [LARGE SCALE GENOMIC DNA]</scope>
    <source>
        <strain evidence="1">Bat1K_MPI-CBG_1</strain>
    </source>
</reference>
<comment type="caution">
    <text evidence="1">The sequence shown here is derived from an EMBL/GenBank/DDBJ whole genome shotgun (WGS) entry which is preliminary data.</text>
</comment>
<organism evidence="1 2">
    <name type="scientific">Phyllostomus discolor</name>
    <name type="common">pale spear-nosed bat</name>
    <dbReference type="NCBI Taxonomy" id="89673"/>
    <lineage>
        <taxon>Eukaryota</taxon>
        <taxon>Metazoa</taxon>
        <taxon>Chordata</taxon>
        <taxon>Craniata</taxon>
        <taxon>Vertebrata</taxon>
        <taxon>Euteleostomi</taxon>
        <taxon>Mammalia</taxon>
        <taxon>Eutheria</taxon>
        <taxon>Laurasiatheria</taxon>
        <taxon>Chiroptera</taxon>
        <taxon>Yangochiroptera</taxon>
        <taxon>Phyllostomidae</taxon>
        <taxon>Phyllostominae</taxon>
        <taxon>Phyllostomus</taxon>
    </lineage>
</organism>
<protein>
    <submittedName>
        <fullName evidence="1">Uncharacterized protein</fullName>
    </submittedName>
</protein>
<evidence type="ECO:0000313" key="2">
    <source>
        <dbReference type="Proteomes" id="UP000664940"/>
    </source>
</evidence>
<gene>
    <name evidence="1" type="ORF">HJG60_009473</name>
</gene>
<proteinExistence type="predicted"/>
<accession>A0A833YG49</accession>